<name>A0ABR1BQN6_NECAM</name>
<evidence type="ECO:0000313" key="1">
    <source>
        <dbReference type="EMBL" id="KAK6727391.1"/>
    </source>
</evidence>
<organism evidence="1 2">
    <name type="scientific">Necator americanus</name>
    <name type="common">Human hookworm</name>
    <dbReference type="NCBI Taxonomy" id="51031"/>
    <lineage>
        <taxon>Eukaryota</taxon>
        <taxon>Metazoa</taxon>
        <taxon>Ecdysozoa</taxon>
        <taxon>Nematoda</taxon>
        <taxon>Chromadorea</taxon>
        <taxon>Rhabditida</taxon>
        <taxon>Rhabditina</taxon>
        <taxon>Rhabditomorpha</taxon>
        <taxon>Strongyloidea</taxon>
        <taxon>Ancylostomatidae</taxon>
        <taxon>Bunostominae</taxon>
        <taxon>Necator</taxon>
    </lineage>
</organism>
<keyword evidence="2" id="KW-1185">Reference proteome</keyword>
<dbReference type="Proteomes" id="UP001303046">
    <property type="component" value="Unassembled WGS sequence"/>
</dbReference>
<sequence>MQTMLGKALQHPVLDNHGDYTINDITNRDINPGTSLHVALRNSHLDHQENRFSTIPHLPRNTQSIQQPTAAIPRTNGFLPFTQEKEKILRNCNHHPLLHRELSLLL</sequence>
<accession>A0ABR1BQN6</accession>
<protein>
    <submittedName>
        <fullName evidence="1">Uncharacterized protein</fullName>
    </submittedName>
</protein>
<proteinExistence type="predicted"/>
<evidence type="ECO:0000313" key="2">
    <source>
        <dbReference type="Proteomes" id="UP001303046"/>
    </source>
</evidence>
<comment type="caution">
    <text evidence="1">The sequence shown here is derived from an EMBL/GenBank/DDBJ whole genome shotgun (WGS) entry which is preliminary data.</text>
</comment>
<dbReference type="EMBL" id="JAVFWL010000001">
    <property type="protein sequence ID" value="KAK6727391.1"/>
    <property type="molecule type" value="Genomic_DNA"/>
</dbReference>
<reference evidence="1 2" key="1">
    <citation type="submission" date="2023-08" db="EMBL/GenBank/DDBJ databases">
        <title>A Necator americanus chromosomal reference genome.</title>
        <authorList>
            <person name="Ilik V."/>
            <person name="Petrzelkova K.J."/>
            <person name="Pardy F."/>
            <person name="Fuh T."/>
            <person name="Niatou-Singa F.S."/>
            <person name="Gouil Q."/>
            <person name="Baker L."/>
            <person name="Ritchie M.E."/>
            <person name="Jex A.R."/>
            <person name="Gazzola D."/>
            <person name="Li H."/>
            <person name="Toshio Fujiwara R."/>
            <person name="Zhan B."/>
            <person name="Aroian R.V."/>
            <person name="Pafco B."/>
            <person name="Schwarz E.M."/>
        </authorList>
    </citation>
    <scope>NUCLEOTIDE SEQUENCE [LARGE SCALE GENOMIC DNA]</scope>
    <source>
        <strain evidence="1 2">Aroian</strain>
        <tissue evidence="1">Whole animal</tissue>
    </source>
</reference>
<gene>
    <name evidence="1" type="primary">Necator_chrI.g1345</name>
    <name evidence="1" type="ORF">RB195_005219</name>
</gene>